<dbReference type="EMBL" id="AL663012">
    <property type="protein sequence ID" value="CAD40154.1"/>
    <property type="molecule type" value="Genomic_DNA"/>
</dbReference>
<reference evidence="2" key="1">
    <citation type="journal article" date="2005" name="Nature">
        <title>The map-based sequence of the rice genome.</title>
        <authorList>
            <consortium name="International rice genome sequencing project (IRGSP)"/>
            <person name="Matsumoto T."/>
            <person name="Wu J."/>
            <person name="Kanamori H."/>
            <person name="Katayose Y."/>
            <person name="Fujisawa M."/>
            <person name="Namiki N."/>
            <person name="Mizuno H."/>
            <person name="Yamamoto K."/>
            <person name="Antonio B.A."/>
            <person name="Baba T."/>
            <person name="Sakata K."/>
            <person name="Nagamura Y."/>
            <person name="Aoki H."/>
            <person name="Arikawa K."/>
            <person name="Arita K."/>
            <person name="Bito T."/>
            <person name="Chiden Y."/>
            <person name="Fujitsuka N."/>
            <person name="Fukunaka R."/>
            <person name="Hamada M."/>
            <person name="Harada C."/>
            <person name="Hayashi A."/>
            <person name="Hijishita S."/>
            <person name="Honda M."/>
            <person name="Hosokawa S."/>
            <person name="Ichikawa Y."/>
            <person name="Idonuma A."/>
            <person name="Iijima M."/>
            <person name="Ikeda M."/>
            <person name="Ikeno M."/>
            <person name="Ito K."/>
            <person name="Ito S."/>
            <person name="Ito T."/>
            <person name="Ito Y."/>
            <person name="Ito Y."/>
            <person name="Iwabuchi A."/>
            <person name="Kamiya K."/>
            <person name="Karasawa W."/>
            <person name="Kurita K."/>
            <person name="Katagiri S."/>
            <person name="Kikuta A."/>
            <person name="Kobayashi H."/>
            <person name="Kobayashi N."/>
            <person name="Machita K."/>
            <person name="Maehara T."/>
            <person name="Masukawa M."/>
            <person name="Mizubayashi T."/>
            <person name="Mukai Y."/>
            <person name="Nagasaki H."/>
            <person name="Nagata Y."/>
            <person name="Naito S."/>
            <person name="Nakashima M."/>
            <person name="Nakama Y."/>
            <person name="Nakamichi Y."/>
            <person name="Nakamura M."/>
            <person name="Meguro A."/>
            <person name="Negishi M."/>
            <person name="Ohta I."/>
            <person name="Ohta T."/>
            <person name="Okamoto M."/>
            <person name="Ono N."/>
            <person name="Saji S."/>
            <person name="Sakaguchi M."/>
            <person name="Sakai K."/>
            <person name="Shibata M."/>
            <person name="Shimokawa T."/>
            <person name="Song J."/>
            <person name="Takazaki Y."/>
            <person name="Terasawa K."/>
            <person name="Tsugane M."/>
            <person name="Tsuji K."/>
            <person name="Ueda S."/>
            <person name="Waki K."/>
            <person name="Yamagata H."/>
            <person name="Yamamoto M."/>
            <person name="Yamamoto S."/>
            <person name="Yamane H."/>
            <person name="Yoshiki S."/>
            <person name="Yoshihara R."/>
            <person name="Yukawa K."/>
            <person name="Zhong H."/>
            <person name="Yano M."/>
            <person name="Yuan Q."/>
            <person name="Ouyang S."/>
            <person name="Liu J."/>
            <person name="Jones K.M."/>
            <person name="Gansberger K."/>
            <person name="Moffat K."/>
            <person name="Hill J."/>
            <person name="Bera J."/>
            <person name="Fadrosh D."/>
            <person name="Jin S."/>
            <person name="Johri S."/>
            <person name="Kim M."/>
            <person name="Overton L."/>
            <person name="Reardon M."/>
            <person name="Tsitrin T."/>
            <person name="Vuong H."/>
            <person name="Weaver B."/>
            <person name="Ciecko A."/>
            <person name="Tallon L."/>
            <person name="Jackson J."/>
            <person name="Pai G."/>
            <person name="Aken S.V."/>
            <person name="Utterback T."/>
            <person name="Reidmuller S."/>
            <person name="Feldblyum T."/>
            <person name="Hsiao J."/>
            <person name="Zismann V."/>
            <person name="Iobst S."/>
            <person name="de Vazeille A.R."/>
            <person name="Buell C.R."/>
            <person name="Ying K."/>
            <person name="Li Y."/>
            <person name="Lu T."/>
            <person name="Huang Y."/>
            <person name="Zhao Q."/>
            <person name="Feng Q."/>
            <person name="Zhang L."/>
            <person name="Zhu J."/>
            <person name="Weng Q."/>
            <person name="Mu J."/>
            <person name="Lu Y."/>
            <person name="Fan D."/>
            <person name="Liu Y."/>
            <person name="Guan J."/>
            <person name="Zhang Y."/>
            <person name="Yu S."/>
            <person name="Liu X."/>
            <person name="Zhang Y."/>
            <person name="Hong G."/>
            <person name="Han B."/>
            <person name="Choisne N."/>
            <person name="Demange N."/>
            <person name="Orjeda G."/>
            <person name="Samain S."/>
            <person name="Cattolico L."/>
            <person name="Pelletier E."/>
            <person name="Couloux A."/>
            <person name="Segurens B."/>
            <person name="Wincker P."/>
            <person name="D'Hont A."/>
            <person name="Scarpelli C."/>
            <person name="Weissenbach J."/>
            <person name="Salanoubat M."/>
            <person name="Quetier F."/>
            <person name="Yu Y."/>
            <person name="Kim H.R."/>
            <person name="Rambo T."/>
            <person name="Currie J."/>
            <person name="Collura K."/>
            <person name="Luo M."/>
            <person name="Yang T."/>
            <person name="Ammiraju J.S.S."/>
            <person name="Engler F."/>
            <person name="Soderlund C."/>
            <person name="Wing R.A."/>
            <person name="Palmer L.E."/>
            <person name="de la Bastide M."/>
            <person name="Spiegel L."/>
            <person name="Nascimento L."/>
            <person name="Zutavern T."/>
            <person name="O'Shaughnessy A."/>
            <person name="Dike S."/>
            <person name="Dedhia N."/>
            <person name="Preston R."/>
            <person name="Balija V."/>
            <person name="McCombie W.R."/>
            <person name="Chow T."/>
            <person name="Chen H."/>
            <person name="Chung M."/>
            <person name="Chen C."/>
            <person name="Shaw J."/>
            <person name="Wu H."/>
            <person name="Hsiao K."/>
            <person name="Chao Y."/>
            <person name="Chu M."/>
            <person name="Cheng C."/>
            <person name="Hour A."/>
            <person name="Lee P."/>
            <person name="Lin S."/>
            <person name="Lin Y."/>
            <person name="Liou J."/>
            <person name="Liu S."/>
            <person name="Hsing Y."/>
            <person name="Raghuvanshi S."/>
            <person name="Mohanty A."/>
            <person name="Bharti A.K."/>
            <person name="Gaur A."/>
            <person name="Gupta V."/>
            <person name="Kumar D."/>
            <person name="Ravi V."/>
            <person name="Vij S."/>
            <person name="Kapur A."/>
            <person name="Khurana P."/>
            <person name="Khurana P."/>
            <person name="Khurana J.P."/>
            <person name="Tyagi A.K."/>
            <person name="Gaikwad K."/>
            <person name="Singh A."/>
            <person name="Dalal V."/>
            <person name="Srivastava S."/>
            <person name="Dixit A."/>
            <person name="Pal A.K."/>
            <person name="Ghazi I.A."/>
            <person name="Yadav M."/>
            <person name="Pandit A."/>
            <person name="Bhargava A."/>
            <person name="Sureshbabu K."/>
            <person name="Batra K."/>
            <person name="Sharma T.R."/>
            <person name="Mohapatra T."/>
            <person name="Singh N.K."/>
            <person name="Messing J."/>
            <person name="Nelson A.B."/>
            <person name="Fuks G."/>
            <person name="Kavchok S."/>
            <person name="Keizer G."/>
            <person name="Linton E."/>
            <person name="Llaca V."/>
            <person name="Song R."/>
            <person name="Tanyolac B."/>
            <person name="Young S."/>
            <person name="Ho-Il K."/>
            <person name="Hahn J.H."/>
            <person name="Sangsakoo G."/>
            <person name="Vanavichit A."/>
            <person name="de Mattos Luiz.A.T."/>
            <person name="Zimmer P.D."/>
            <person name="Malone G."/>
            <person name="Dellagostin O."/>
            <person name="de Oliveira A.C."/>
            <person name="Bevan M."/>
            <person name="Bancroft I."/>
            <person name="Minx P."/>
            <person name="Cordum H."/>
            <person name="Wilson R."/>
            <person name="Cheng Z."/>
            <person name="Jin W."/>
            <person name="Jiang J."/>
            <person name="Leong S.A."/>
            <person name="Iwama H."/>
            <person name="Gojobori T."/>
            <person name="Itoh T."/>
            <person name="Niimura Y."/>
            <person name="Fujii Y."/>
            <person name="Habara T."/>
            <person name="Sakai H."/>
            <person name="Sato Y."/>
            <person name="Wilson G."/>
            <person name="Kumar K."/>
            <person name="McCouch S."/>
            <person name="Juretic N."/>
            <person name="Hoen D."/>
            <person name="Wright S."/>
            <person name="Bruskiewich R."/>
            <person name="Bureau T."/>
            <person name="Miyao A."/>
            <person name="Hirochika H."/>
            <person name="Nishikawa T."/>
            <person name="Kadowaki K."/>
            <person name="Sugiura M."/>
            <person name="Burr B."/>
            <person name="Sasaki T."/>
        </authorList>
    </citation>
    <scope>NUCLEOTIDE SEQUENCE [LARGE SCALE GENOMIC DNA]</scope>
    <source>
        <strain evidence="2">cv. Nipponbare</strain>
    </source>
</reference>
<dbReference type="GO" id="GO:0003676">
    <property type="term" value="F:nucleic acid binding"/>
    <property type="evidence" value="ECO:0007669"/>
    <property type="project" value="InterPro"/>
</dbReference>
<dbReference type="SUPFAM" id="SSF53098">
    <property type="entry name" value="Ribonuclease H-like"/>
    <property type="match status" value="1"/>
</dbReference>
<dbReference type="InterPro" id="IPR036397">
    <property type="entry name" value="RNaseH_sf"/>
</dbReference>
<dbReference type="PANTHER" id="PTHR48475">
    <property type="entry name" value="RIBONUCLEASE H"/>
    <property type="match status" value="1"/>
</dbReference>
<gene>
    <name evidence="1" type="primary">OSJNBb0069N01.9</name>
</gene>
<dbReference type="InterPro" id="IPR012337">
    <property type="entry name" value="RNaseH-like_sf"/>
</dbReference>
<dbReference type="Gene3D" id="3.30.420.10">
    <property type="entry name" value="Ribonuclease H-like superfamily/Ribonuclease H"/>
    <property type="match status" value="2"/>
</dbReference>
<organism evidence="1 2">
    <name type="scientific">Oryza sativa subsp. japonica</name>
    <name type="common">Rice</name>
    <dbReference type="NCBI Taxonomy" id="39947"/>
    <lineage>
        <taxon>Eukaryota</taxon>
        <taxon>Viridiplantae</taxon>
        <taxon>Streptophyta</taxon>
        <taxon>Embryophyta</taxon>
        <taxon>Tracheophyta</taxon>
        <taxon>Spermatophyta</taxon>
        <taxon>Magnoliopsida</taxon>
        <taxon>Liliopsida</taxon>
        <taxon>Poales</taxon>
        <taxon>Poaceae</taxon>
        <taxon>BOP clade</taxon>
        <taxon>Oryzoideae</taxon>
        <taxon>Oryzeae</taxon>
        <taxon>Oryzinae</taxon>
        <taxon>Oryza</taxon>
        <taxon>Oryza sativa</taxon>
    </lineage>
</organism>
<dbReference type="PANTHER" id="PTHR48475:SF1">
    <property type="entry name" value="RNASE H TYPE-1 DOMAIN-CONTAINING PROTEIN"/>
    <property type="match status" value="1"/>
</dbReference>
<proteinExistence type="predicted"/>
<dbReference type="Proteomes" id="UP000000763">
    <property type="component" value="Chromosome 4"/>
</dbReference>
<name>Q7XWC4_ORYSJ</name>
<evidence type="ECO:0000313" key="2">
    <source>
        <dbReference type="Proteomes" id="UP000000763"/>
    </source>
</evidence>
<sequence>MRFEGCGATRTVAGPIDPPCPMGVSATSGGGHEGGKTNPYMRKEADVRYGQYNSIAPRQPFRPRNSPRPKNMEDHVRNIIREAFGIVPMNRARVYQKSYPDYFDDIPYPCGFRVPEFTKFNEINIDDIVVKSDGMEGHMADLRLAFERMRREENLRANSLAQQTYGYNVKRGVFLILEKSVFEFKSLDKIGKITDQEWFDWCIAAGLTGGDRLSNRLSMAGLTGGDRLSNWSDRLCMASLTGYWKNGTIDLEAKLILYRRNVDGVLLKCLDNDQSKISMGEVHEGICGNHQWAHKMYWFLRRVGFYWPKMIVIVSSIIGDAKLSQQFGNVQFNPIIKPWLFRGWALDYIGQSYPSFSKGYRFMLVTIDYFTKWAEAMSLKNMTHKEANGQAKSSSKTLLKLVKEKIEEHPKRCYEVLSEALWAHRISKHGVIKVTLFELVYGQ</sequence>
<protein>
    <submittedName>
        <fullName evidence="1">OSJNBb0069N01.9 protein</fullName>
    </submittedName>
</protein>
<accession>Q7XWC4</accession>
<evidence type="ECO:0000313" key="1">
    <source>
        <dbReference type="EMBL" id="CAD40154.1"/>
    </source>
</evidence>
<dbReference type="AlphaFoldDB" id="Q7XWC4"/>
<reference evidence="2" key="2">
    <citation type="journal article" date="2008" name="Nucleic Acids Res.">
        <title>The rice annotation project database (RAP-DB): 2008 update.</title>
        <authorList>
            <consortium name="The rice annotation project (RAP)"/>
        </authorList>
    </citation>
    <scope>GENOME REANNOTATION</scope>
    <source>
        <strain evidence="2">cv. Nipponbare</strain>
    </source>
</reference>